<name>A0A1D1UXR2_RAMVA</name>
<dbReference type="Proteomes" id="UP000186922">
    <property type="component" value="Unassembled WGS sequence"/>
</dbReference>
<reference evidence="1 2" key="1">
    <citation type="journal article" date="2016" name="Nat. Commun.">
        <title>Extremotolerant tardigrade genome and improved radiotolerance of human cultured cells by tardigrade-unique protein.</title>
        <authorList>
            <person name="Hashimoto T."/>
            <person name="Horikawa D.D."/>
            <person name="Saito Y."/>
            <person name="Kuwahara H."/>
            <person name="Kozuka-Hata H."/>
            <person name="Shin-I T."/>
            <person name="Minakuchi Y."/>
            <person name="Ohishi K."/>
            <person name="Motoyama A."/>
            <person name="Aizu T."/>
            <person name="Enomoto A."/>
            <person name="Kondo K."/>
            <person name="Tanaka S."/>
            <person name="Hara Y."/>
            <person name="Koshikawa S."/>
            <person name="Sagara H."/>
            <person name="Miura T."/>
            <person name="Yokobori S."/>
            <person name="Miyagawa K."/>
            <person name="Suzuki Y."/>
            <person name="Kubo T."/>
            <person name="Oyama M."/>
            <person name="Kohara Y."/>
            <person name="Fujiyama A."/>
            <person name="Arakawa K."/>
            <person name="Katayama T."/>
            <person name="Toyoda A."/>
            <person name="Kunieda T."/>
        </authorList>
    </citation>
    <scope>NUCLEOTIDE SEQUENCE [LARGE SCALE GENOMIC DNA]</scope>
    <source>
        <strain evidence="1 2">YOKOZUNA-1</strain>
    </source>
</reference>
<comment type="caution">
    <text evidence="1">The sequence shown here is derived from an EMBL/GenBank/DDBJ whole genome shotgun (WGS) entry which is preliminary data.</text>
</comment>
<evidence type="ECO:0000313" key="1">
    <source>
        <dbReference type="EMBL" id="GAU94419.1"/>
    </source>
</evidence>
<evidence type="ECO:0000313" key="2">
    <source>
        <dbReference type="Proteomes" id="UP000186922"/>
    </source>
</evidence>
<gene>
    <name evidence="1" type="primary">RvY_06197-1</name>
    <name evidence="1" type="synonym">RvY_06197.1</name>
    <name evidence="1" type="ORF">RvY_06197</name>
</gene>
<keyword evidence="2" id="KW-1185">Reference proteome</keyword>
<proteinExistence type="predicted"/>
<dbReference type="AlphaFoldDB" id="A0A1D1UXR2"/>
<sequence length="154" mass="16939">MHDAPVRQIISQSVMLRQAFIPKSHVANTPSPPNGKLGLSGMGKEILQDHIAFQLAQFNDAASAEVVDKQAFFSGKRVNADHRMDHRTRCTHRFTPFLLISTGVVFSGEALYKAMLGGQTAQKATKRFRQGIVRCDVARPARVTAARWQPIGGV</sequence>
<organism evidence="1 2">
    <name type="scientific">Ramazzottius varieornatus</name>
    <name type="common">Water bear</name>
    <name type="synonym">Tardigrade</name>
    <dbReference type="NCBI Taxonomy" id="947166"/>
    <lineage>
        <taxon>Eukaryota</taxon>
        <taxon>Metazoa</taxon>
        <taxon>Ecdysozoa</taxon>
        <taxon>Tardigrada</taxon>
        <taxon>Eutardigrada</taxon>
        <taxon>Parachela</taxon>
        <taxon>Hypsibioidea</taxon>
        <taxon>Ramazzottiidae</taxon>
        <taxon>Ramazzottius</taxon>
    </lineage>
</organism>
<dbReference type="EMBL" id="BDGG01000002">
    <property type="protein sequence ID" value="GAU94419.1"/>
    <property type="molecule type" value="Genomic_DNA"/>
</dbReference>
<accession>A0A1D1UXR2</accession>
<protein>
    <submittedName>
        <fullName evidence="1">Uncharacterized protein</fullName>
    </submittedName>
</protein>